<sequence>MADAEDVQVDPVKGVTQKEALEDICESRSRFGLFVIIRTHVSTSDGNFGTFFTYFVRFLALMLLVTQLTLPPLLMIERIQLQPAFCPSNSTVWETRVTIGFLSFLYFARTGANRFIDMFKDMEVLAKRDEVGRRYGLTSGVSRLRKYNSLDRFMHVGYAGIVYSIMLWITSTEVDVASMVFNCLAFEFMIGIDNEFVSVYLEFAKWSQDHLWKFGSATIKVVDLTTYIEYEGMDENEWSRNFSDILGAITFVFGILTSIFPLFMVVYGPICA</sequence>
<accession>A0A7S0B6U9</accession>
<feature type="transmembrane region" description="Helical" evidence="1">
    <location>
        <begin position="51"/>
        <end position="70"/>
    </location>
</feature>
<feature type="transmembrane region" description="Helical" evidence="1">
    <location>
        <begin position="153"/>
        <end position="171"/>
    </location>
</feature>
<proteinExistence type="predicted"/>
<dbReference type="AlphaFoldDB" id="A0A7S0B6U9"/>
<name>A0A7S0B6U9_9DINO</name>
<keyword evidence="1" id="KW-1133">Transmembrane helix</keyword>
<protein>
    <submittedName>
        <fullName evidence="2">Uncharacterized protein</fullName>
    </submittedName>
</protein>
<evidence type="ECO:0000256" key="1">
    <source>
        <dbReference type="SAM" id="Phobius"/>
    </source>
</evidence>
<evidence type="ECO:0000313" key="2">
    <source>
        <dbReference type="EMBL" id="CAD8384984.1"/>
    </source>
</evidence>
<gene>
    <name evidence="2" type="ORF">PBAH0796_LOCUS28672</name>
</gene>
<dbReference type="EMBL" id="HBEG01047110">
    <property type="protein sequence ID" value="CAD8384984.1"/>
    <property type="molecule type" value="Transcribed_RNA"/>
</dbReference>
<keyword evidence="1" id="KW-0472">Membrane</keyword>
<keyword evidence="1" id="KW-0812">Transmembrane</keyword>
<reference evidence="2" key="1">
    <citation type="submission" date="2021-01" db="EMBL/GenBank/DDBJ databases">
        <authorList>
            <person name="Corre E."/>
            <person name="Pelletier E."/>
            <person name="Niang G."/>
            <person name="Scheremetjew M."/>
            <person name="Finn R."/>
            <person name="Kale V."/>
            <person name="Holt S."/>
            <person name="Cochrane G."/>
            <person name="Meng A."/>
            <person name="Brown T."/>
            <person name="Cohen L."/>
        </authorList>
    </citation>
    <scope>NUCLEOTIDE SEQUENCE</scope>
    <source>
        <strain evidence="2">Pbaha01</strain>
    </source>
</reference>
<organism evidence="2">
    <name type="scientific">Pyrodinium bahamense</name>
    <dbReference type="NCBI Taxonomy" id="73915"/>
    <lineage>
        <taxon>Eukaryota</taxon>
        <taxon>Sar</taxon>
        <taxon>Alveolata</taxon>
        <taxon>Dinophyceae</taxon>
        <taxon>Gonyaulacales</taxon>
        <taxon>Pyrocystaceae</taxon>
        <taxon>Pyrodinium</taxon>
    </lineage>
</organism>
<feature type="transmembrane region" description="Helical" evidence="1">
    <location>
        <begin position="245"/>
        <end position="267"/>
    </location>
</feature>